<evidence type="ECO:0000313" key="1">
    <source>
        <dbReference type="EMBL" id="MDE1244226.1"/>
    </source>
</evidence>
<organism evidence="1 2">
    <name type="scientific">Vibrio aestuarianus</name>
    <dbReference type="NCBI Taxonomy" id="28171"/>
    <lineage>
        <taxon>Bacteria</taxon>
        <taxon>Pseudomonadati</taxon>
        <taxon>Pseudomonadota</taxon>
        <taxon>Gammaproteobacteria</taxon>
        <taxon>Vibrionales</taxon>
        <taxon>Vibrionaceae</taxon>
        <taxon>Vibrio</taxon>
    </lineage>
</organism>
<protein>
    <submittedName>
        <fullName evidence="1">Uncharacterized protein</fullName>
    </submittedName>
</protein>
<sequence>MEVEKYLKLYFGDNPKSSSRVERLELTGKIIALQFAKNSDVEENICLEFINEVETWKAMDIPNRIIGVGINTAPMAKNAILNSLKATTKKGQIEAFHTLYGFGISRNNEFNRRPAKVASAAARFLFPIGWGVVDWRSAAIAQSFDDETDINVVKEKANSHDKSDWKTAYSMIDSHLAVQLNQKYQQIGVKFGIAENAVVDQFLFGISLSLWPIKATKNKCDKYY</sequence>
<accession>A0A9X4IRM4</accession>
<dbReference type="Proteomes" id="UP001140979">
    <property type="component" value="Unassembled WGS sequence"/>
</dbReference>
<dbReference type="AlphaFoldDB" id="A0A9X4IRM4"/>
<name>A0A9X4IRM4_9VIBR</name>
<dbReference type="EMBL" id="JAKNBA010000082">
    <property type="protein sequence ID" value="MDE1244226.1"/>
    <property type="molecule type" value="Genomic_DNA"/>
</dbReference>
<evidence type="ECO:0000313" key="2">
    <source>
        <dbReference type="Proteomes" id="UP001140979"/>
    </source>
</evidence>
<dbReference type="RefSeq" id="WP_064626870.1">
    <property type="nucleotide sequence ID" value="NZ_JAKNBA010000082.1"/>
</dbReference>
<comment type="caution">
    <text evidence="1">The sequence shown here is derived from an EMBL/GenBank/DDBJ whole genome shotgun (WGS) entry which is preliminary data.</text>
</comment>
<gene>
    <name evidence="1" type="ORF">L9W94_19255</name>
</gene>
<proteinExistence type="predicted"/>
<reference evidence="1" key="1">
    <citation type="submission" date="2022-02" db="EMBL/GenBank/DDBJ databases">
        <title>Emergence and expansion in Europe of a Vibrio aestuarianus clonal complex pathogenic for oysters.</title>
        <authorList>
            <person name="Mesnil A."/>
            <person name="Travers M.-A."/>
        </authorList>
    </citation>
    <scope>NUCLEOTIDE SEQUENCE</scope>
    <source>
        <strain evidence="1">19_064_11T1</strain>
    </source>
</reference>